<dbReference type="Proteomes" id="UP000517187">
    <property type="component" value="Unassembled WGS sequence"/>
</dbReference>
<protein>
    <submittedName>
        <fullName evidence="1">Uncharacterized protein</fullName>
    </submittedName>
</protein>
<dbReference type="RefSeq" id="WP_184692376.1">
    <property type="nucleotide sequence ID" value="NZ_JACIIJ010000001.1"/>
</dbReference>
<accession>A0A7X0DRE6</accession>
<gene>
    <name evidence="1" type="ORF">GGE66_000498</name>
</gene>
<reference evidence="1 2" key="1">
    <citation type="submission" date="2020-08" db="EMBL/GenBank/DDBJ databases">
        <title>Genomic Encyclopedia of Type Strains, Phase IV (KMG-V): Genome sequencing to study the core and pangenomes of soil and plant-associated prokaryotes.</title>
        <authorList>
            <person name="Whitman W."/>
        </authorList>
    </citation>
    <scope>NUCLEOTIDE SEQUENCE [LARGE SCALE GENOMIC DNA]</scope>
    <source>
        <strain evidence="1 2">SEMIA 4011</strain>
    </source>
</reference>
<dbReference type="EMBL" id="JACIIJ010000001">
    <property type="protein sequence ID" value="MBB6219554.1"/>
    <property type="molecule type" value="Genomic_DNA"/>
</dbReference>
<proteinExistence type="predicted"/>
<sequence>MSNALVRYRTRSLVDLPHLQPNECNHANIEIAGAAGRCMARAPTDTAVEFAGIIYRQVASVVPAAIANLPSHENDKRYPPCWLFDL</sequence>
<evidence type="ECO:0000313" key="2">
    <source>
        <dbReference type="Proteomes" id="UP000517187"/>
    </source>
</evidence>
<name>A0A7X0DRE6_RHILE</name>
<comment type="caution">
    <text evidence="1">The sequence shown here is derived from an EMBL/GenBank/DDBJ whole genome shotgun (WGS) entry which is preliminary data.</text>
</comment>
<organism evidence="1 2">
    <name type="scientific">Rhizobium leguminosarum</name>
    <dbReference type="NCBI Taxonomy" id="384"/>
    <lineage>
        <taxon>Bacteria</taxon>
        <taxon>Pseudomonadati</taxon>
        <taxon>Pseudomonadota</taxon>
        <taxon>Alphaproteobacteria</taxon>
        <taxon>Hyphomicrobiales</taxon>
        <taxon>Rhizobiaceae</taxon>
        <taxon>Rhizobium/Agrobacterium group</taxon>
        <taxon>Rhizobium</taxon>
    </lineage>
</organism>
<dbReference type="AlphaFoldDB" id="A0A7X0DRE6"/>
<evidence type="ECO:0000313" key="1">
    <source>
        <dbReference type="EMBL" id="MBB6219554.1"/>
    </source>
</evidence>